<evidence type="ECO:0000313" key="3">
    <source>
        <dbReference type="Proteomes" id="UP000198749"/>
    </source>
</evidence>
<evidence type="ECO:0008006" key="4">
    <source>
        <dbReference type="Google" id="ProtNLM"/>
    </source>
</evidence>
<evidence type="ECO:0000313" key="2">
    <source>
        <dbReference type="EMBL" id="SEQ80066.1"/>
    </source>
</evidence>
<dbReference type="OrthoDB" id="9134102at2"/>
<feature type="coiled-coil region" evidence="1">
    <location>
        <begin position="208"/>
        <end position="243"/>
    </location>
</feature>
<name>A0A1H9IZU2_9GAMM</name>
<proteinExistence type="predicted"/>
<reference evidence="3" key="1">
    <citation type="submission" date="2016-10" db="EMBL/GenBank/DDBJ databases">
        <authorList>
            <person name="Varghese N."/>
            <person name="Submissions S."/>
        </authorList>
    </citation>
    <scope>NUCLEOTIDE SEQUENCE [LARGE SCALE GENOMIC DNA]</scope>
    <source>
        <strain evidence="3">DSM 18887</strain>
    </source>
</reference>
<protein>
    <recommendedName>
        <fullName evidence="4">Competence protein CoiA-like family protein</fullName>
    </recommendedName>
</protein>
<sequence>MSSLLLPFAKHIPTGKTVAPEEVDRGNACDCECLFCGAPMQARQGSEKAYHFAHQPKKVDDDHPCPASFARCIFWMAKRILEEGSEISLPEYKVVHSDSFLGLEKEYLITEAKRLPYRLNNFPNISDSPSDKIRIEISINGHPLNLVMADSKHYLRPNEATVRISMNFLADTYKEQSKGFLSAMRELMLDSVQAKEWLFHSKSRQDQRKREFEDLVQAKRDLIEAKKQAKLQEANRANELREQRLRERSDPQIAENIARRLNDLIRIAKYASEAGAKSGWQCCSCYAVRTTKLKQCIHCGQSESLPFDFSEDNMSNLENKFYCGNYAAKSLAAAPFLIF</sequence>
<organism evidence="2 3">
    <name type="scientific">Amphritea atlantica</name>
    <dbReference type="NCBI Taxonomy" id="355243"/>
    <lineage>
        <taxon>Bacteria</taxon>
        <taxon>Pseudomonadati</taxon>
        <taxon>Pseudomonadota</taxon>
        <taxon>Gammaproteobacteria</taxon>
        <taxon>Oceanospirillales</taxon>
        <taxon>Oceanospirillaceae</taxon>
        <taxon>Amphritea</taxon>
    </lineage>
</organism>
<dbReference type="EMBL" id="FOGB01000008">
    <property type="protein sequence ID" value="SEQ80066.1"/>
    <property type="molecule type" value="Genomic_DNA"/>
</dbReference>
<keyword evidence="1" id="KW-0175">Coiled coil</keyword>
<gene>
    <name evidence="2" type="ORF">SAMN03080615_02788</name>
</gene>
<dbReference type="AlphaFoldDB" id="A0A1H9IZU2"/>
<dbReference type="Proteomes" id="UP000198749">
    <property type="component" value="Unassembled WGS sequence"/>
</dbReference>
<dbReference type="STRING" id="355243.SAMN03080615_02788"/>
<dbReference type="RefSeq" id="WP_091359392.1">
    <property type="nucleotide sequence ID" value="NZ_AP025284.1"/>
</dbReference>
<evidence type="ECO:0000256" key="1">
    <source>
        <dbReference type="SAM" id="Coils"/>
    </source>
</evidence>
<keyword evidence="3" id="KW-1185">Reference proteome</keyword>
<accession>A0A1H9IZU2</accession>